<protein>
    <submittedName>
        <fullName evidence="3">Uncharacterized protein</fullName>
    </submittedName>
</protein>
<dbReference type="EMBL" id="MU007013">
    <property type="protein sequence ID" value="KAF2435593.1"/>
    <property type="molecule type" value="Genomic_DNA"/>
</dbReference>
<evidence type="ECO:0000313" key="3">
    <source>
        <dbReference type="EMBL" id="KAF2435593.1"/>
    </source>
</evidence>
<sequence length="158" mass="17657">MLSRRIVAARPLTRLLPSPSQSTTSRAFSLAPQLRATQADLNDPEMNGGYISPPAEKRQKRDPYAEWWDKQERRNYGEPVHEDNDILGVFSTEKYTHFTPAWGGVLMATFVASFGALCGIVYMRAPDKPSVPRTFPNGLEMELGGKGALPARKDEYEV</sequence>
<keyword evidence="2" id="KW-0812">Transmembrane</keyword>
<keyword evidence="4" id="KW-1185">Reference proteome</keyword>
<dbReference type="AlphaFoldDB" id="A0A9P4U411"/>
<dbReference type="InterPro" id="IPR008699">
    <property type="entry name" value="NDUFB8"/>
</dbReference>
<keyword evidence="2" id="KW-1133">Transmembrane helix</keyword>
<dbReference type="GO" id="GO:0005739">
    <property type="term" value="C:mitochondrion"/>
    <property type="evidence" value="ECO:0007669"/>
    <property type="project" value="InterPro"/>
</dbReference>
<comment type="caution">
    <text evidence="3">The sequence shown here is derived from an EMBL/GenBank/DDBJ whole genome shotgun (WGS) entry which is preliminary data.</text>
</comment>
<name>A0A9P4U411_9PEZI</name>
<dbReference type="OrthoDB" id="2014058at2759"/>
<dbReference type="PANTHER" id="PTHR12840">
    <property type="entry name" value="NADH-UBIQUINONE OXIDOREDUCTASE ASHI SUBUNIT"/>
    <property type="match status" value="1"/>
</dbReference>
<evidence type="ECO:0000256" key="2">
    <source>
        <dbReference type="SAM" id="Phobius"/>
    </source>
</evidence>
<keyword evidence="2" id="KW-0472">Membrane</keyword>
<evidence type="ECO:0000256" key="1">
    <source>
        <dbReference type="SAM" id="MobiDB-lite"/>
    </source>
</evidence>
<feature type="transmembrane region" description="Helical" evidence="2">
    <location>
        <begin position="101"/>
        <end position="123"/>
    </location>
</feature>
<proteinExistence type="predicted"/>
<dbReference type="Pfam" id="PF05821">
    <property type="entry name" value="NDUF_B8"/>
    <property type="match status" value="1"/>
</dbReference>
<gene>
    <name evidence="3" type="ORF">EJ08DRAFT_645871</name>
</gene>
<feature type="compositionally biased region" description="Basic and acidic residues" evidence="1">
    <location>
        <begin position="55"/>
        <end position="65"/>
    </location>
</feature>
<accession>A0A9P4U411</accession>
<reference evidence="3" key="1">
    <citation type="journal article" date="2020" name="Stud. Mycol.">
        <title>101 Dothideomycetes genomes: a test case for predicting lifestyles and emergence of pathogens.</title>
        <authorList>
            <person name="Haridas S."/>
            <person name="Albert R."/>
            <person name="Binder M."/>
            <person name="Bloem J."/>
            <person name="Labutti K."/>
            <person name="Salamov A."/>
            <person name="Andreopoulos B."/>
            <person name="Baker S."/>
            <person name="Barry K."/>
            <person name="Bills G."/>
            <person name="Bluhm B."/>
            <person name="Cannon C."/>
            <person name="Castanera R."/>
            <person name="Culley D."/>
            <person name="Daum C."/>
            <person name="Ezra D."/>
            <person name="Gonzalez J."/>
            <person name="Henrissat B."/>
            <person name="Kuo A."/>
            <person name="Liang C."/>
            <person name="Lipzen A."/>
            <person name="Lutzoni F."/>
            <person name="Magnuson J."/>
            <person name="Mondo S."/>
            <person name="Nolan M."/>
            <person name="Ohm R."/>
            <person name="Pangilinan J."/>
            <person name="Park H.-J."/>
            <person name="Ramirez L."/>
            <person name="Alfaro M."/>
            <person name="Sun H."/>
            <person name="Tritt A."/>
            <person name="Yoshinaga Y."/>
            <person name="Zwiers L.-H."/>
            <person name="Turgeon B."/>
            <person name="Goodwin S."/>
            <person name="Spatafora J."/>
            <person name="Crous P."/>
            <person name="Grigoriev I."/>
        </authorList>
    </citation>
    <scope>NUCLEOTIDE SEQUENCE</scope>
    <source>
        <strain evidence="3">CBS 130266</strain>
    </source>
</reference>
<dbReference type="PANTHER" id="PTHR12840:SF1">
    <property type="entry name" value="NADH DEHYDROGENASE [UBIQUINONE] 1 BETA SUBCOMPLEX SUBUNIT 8, MITOCHONDRIAL"/>
    <property type="match status" value="1"/>
</dbReference>
<organism evidence="3 4">
    <name type="scientific">Tothia fuscella</name>
    <dbReference type="NCBI Taxonomy" id="1048955"/>
    <lineage>
        <taxon>Eukaryota</taxon>
        <taxon>Fungi</taxon>
        <taxon>Dikarya</taxon>
        <taxon>Ascomycota</taxon>
        <taxon>Pezizomycotina</taxon>
        <taxon>Dothideomycetes</taxon>
        <taxon>Pleosporomycetidae</taxon>
        <taxon>Venturiales</taxon>
        <taxon>Cylindrosympodiaceae</taxon>
        <taxon>Tothia</taxon>
    </lineage>
</organism>
<evidence type="ECO:0000313" key="4">
    <source>
        <dbReference type="Proteomes" id="UP000800235"/>
    </source>
</evidence>
<dbReference type="Proteomes" id="UP000800235">
    <property type="component" value="Unassembled WGS sequence"/>
</dbReference>
<feature type="region of interest" description="Disordered" evidence="1">
    <location>
        <begin position="38"/>
        <end position="65"/>
    </location>
</feature>